<evidence type="ECO:0000313" key="2">
    <source>
        <dbReference type="Proteomes" id="UP000828390"/>
    </source>
</evidence>
<evidence type="ECO:0000313" key="1">
    <source>
        <dbReference type="EMBL" id="KAH3706891.1"/>
    </source>
</evidence>
<protein>
    <submittedName>
        <fullName evidence="1">Uncharacterized protein</fullName>
    </submittedName>
</protein>
<comment type="caution">
    <text evidence="1">The sequence shown here is derived from an EMBL/GenBank/DDBJ whole genome shotgun (WGS) entry which is preliminary data.</text>
</comment>
<sequence length="147" mass="16661">MRIQIITFSPFTADPTQINIVNGKVAGPYVNVHAFEAAVNENIRYIIVKLDVTYKCKRKDKAKFLRNSSAVMIASDHATDSAFQFNRFLSVSVSGDLFHECRMNPNPPVLFEANTMLYKSYKTKIIKAMRDHAAGCLLDRSPWKKSD</sequence>
<dbReference type="AlphaFoldDB" id="A0A9D4BKC4"/>
<organism evidence="1 2">
    <name type="scientific">Dreissena polymorpha</name>
    <name type="common">Zebra mussel</name>
    <name type="synonym">Mytilus polymorpha</name>
    <dbReference type="NCBI Taxonomy" id="45954"/>
    <lineage>
        <taxon>Eukaryota</taxon>
        <taxon>Metazoa</taxon>
        <taxon>Spiralia</taxon>
        <taxon>Lophotrochozoa</taxon>
        <taxon>Mollusca</taxon>
        <taxon>Bivalvia</taxon>
        <taxon>Autobranchia</taxon>
        <taxon>Heteroconchia</taxon>
        <taxon>Euheterodonta</taxon>
        <taxon>Imparidentia</taxon>
        <taxon>Neoheterodontei</taxon>
        <taxon>Myida</taxon>
        <taxon>Dreissenoidea</taxon>
        <taxon>Dreissenidae</taxon>
        <taxon>Dreissena</taxon>
    </lineage>
</organism>
<accession>A0A9D4BKC4</accession>
<proteinExistence type="predicted"/>
<reference evidence="1" key="1">
    <citation type="journal article" date="2019" name="bioRxiv">
        <title>The Genome of the Zebra Mussel, Dreissena polymorpha: A Resource for Invasive Species Research.</title>
        <authorList>
            <person name="McCartney M.A."/>
            <person name="Auch B."/>
            <person name="Kono T."/>
            <person name="Mallez S."/>
            <person name="Zhang Y."/>
            <person name="Obille A."/>
            <person name="Becker A."/>
            <person name="Abrahante J.E."/>
            <person name="Garbe J."/>
            <person name="Badalamenti J.P."/>
            <person name="Herman A."/>
            <person name="Mangelson H."/>
            <person name="Liachko I."/>
            <person name="Sullivan S."/>
            <person name="Sone E.D."/>
            <person name="Koren S."/>
            <person name="Silverstein K.A.T."/>
            <person name="Beckman K.B."/>
            <person name="Gohl D.M."/>
        </authorList>
    </citation>
    <scope>NUCLEOTIDE SEQUENCE</scope>
    <source>
        <strain evidence="1">Duluth1</strain>
        <tissue evidence="1">Whole animal</tissue>
    </source>
</reference>
<gene>
    <name evidence="1" type="ORF">DPMN_066282</name>
</gene>
<keyword evidence="2" id="KW-1185">Reference proteome</keyword>
<reference evidence="1" key="2">
    <citation type="submission" date="2020-11" db="EMBL/GenBank/DDBJ databases">
        <authorList>
            <person name="McCartney M.A."/>
            <person name="Auch B."/>
            <person name="Kono T."/>
            <person name="Mallez S."/>
            <person name="Becker A."/>
            <person name="Gohl D.M."/>
            <person name="Silverstein K.A.T."/>
            <person name="Koren S."/>
            <person name="Bechman K.B."/>
            <person name="Herman A."/>
            <person name="Abrahante J.E."/>
            <person name="Garbe J."/>
        </authorList>
    </citation>
    <scope>NUCLEOTIDE SEQUENCE</scope>
    <source>
        <strain evidence="1">Duluth1</strain>
        <tissue evidence="1">Whole animal</tissue>
    </source>
</reference>
<dbReference type="EMBL" id="JAIWYP010000014">
    <property type="protein sequence ID" value="KAH3706891.1"/>
    <property type="molecule type" value="Genomic_DNA"/>
</dbReference>
<dbReference type="Proteomes" id="UP000828390">
    <property type="component" value="Unassembled WGS sequence"/>
</dbReference>
<name>A0A9D4BKC4_DREPO</name>